<gene>
    <name evidence="3" type="ORF">NVS89_08060</name>
</gene>
<proteinExistence type="predicted"/>
<name>A0A9X2PCQ7_9HYPH</name>
<accession>A0A9X2PCQ7</accession>
<evidence type="ECO:0000313" key="4">
    <source>
        <dbReference type="Proteomes" id="UP001151088"/>
    </source>
</evidence>
<dbReference type="EMBL" id="JANTHZ010000002">
    <property type="protein sequence ID" value="MCS0495049.1"/>
    <property type="molecule type" value="Genomic_DNA"/>
</dbReference>
<feature type="domain" description="YlxR" evidence="2">
    <location>
        <begin position="63"/>
        <end position="131"/>
    </location>
</feature>
<organism evidence="3 4">
    <name type="scientific">Ancylobacter mangrovi</name>
    <dbReference type="NCBI Taxonomy" id="2972472"/>
    <lineage>
        <taxon>Bacteria</taxon>
        <taxon>Pseudomonadati</taxon>
        <taxon>Pseudomonadota</taxon>
        <taxon>Alphaproteobacteria</taxon>
        <taxon>Hyphomicrobiales</taxon>
        <taxon>Xanthobacteraceae</taxon>
        <taxon>Ancylobacter</taxon>
    </lineage>
</organism>
<feature type="region of interest" description="Disordered" evidence="1">
    <location>
        <begin position="31"/>
        <end position="61"/>
    </location>
</feature>
<dbReference type="PANTHER" id="PTHR34215">
    <property type="entry name" value="BLL0784 PROTEIN"/>
    <property type="match status" value="1"/>
</dbReference>
<dbReference type="Proteomes" id="UP001151088">
    <property type="component" value="Unassembled WGS sequence"/>
</dbReference>
<dbReference type="PANTHER" id="PTHR34215:SF1">
    <property type="entry name" value="YLXR DOMAIN-CONTAINING PROTEIN"/>
    <property type="match status" value="1"/>
</dbReference>
<reference evidence="3" key="1">
    <citation type="submission" date="2022-08" db="EMBL/GenBank/DDBJ databases">
        <authorList>
            <person name="Li F."/>
        </authorList>
    </citation>
    <scope>NUCLEOTIDE SEQUENCE</scope>
    <source>
        <strain evidence="3">MQZ15Z-1</strain>
    </source>
</reference>
<comment type="caution">
    <text evidence="3">The sequence shown here is derived from an EMBL/GenBank/DDBJ whole genome shotgun (WGS) entry which is preliminary data.</text>
</comment>
<dbReference type="InterPro" id="IPR007393">
    <property type="entry name" value="YlxR_dom"/>
</dbReference>
<dbReference type="NCBIfam" id="NF006622">
    <property type="entry name" value="PRK09190.1"/>
    <property type="match status" value="1"/>
</dbReference>
<evidence type="ECO:0000259" key="2">
    <source>
        <dbReference type="Pfam" id="PF04296"/>
    </source>
</evidence>
<dbReference type="AlphaFoldDB" id="A0A9X2PCQ7"/>
<protein>
    <submittedName>
        <fullName evidence="3">RNA-binding protein</fullName>
    </submittedName>
</protein>
<evidence type="ECO:0000256" key="1">
    <source>
        <dbReference type="SAM" id="MobiDB-lite"/>
    </source>
</evidence>
<dbReference type="RefSeq" id="WP_258732086.1">
    <property type="nucleotide sequence ID" value="NZ_JANTHZ010000002.1"/>
</dbReference>
<dbReference type="InterPro" id="IPR035931">
    <property type="entry name" value="YlxR-like_sf"/>
</dbReference>
<dbReference type="Pfam" id="PF04296">
    <property type="entry name" value="YlxR"/>
    <property type="match status" value="1"/>
</dbReference>
<dbReference type="Gene3D" id="3.30.1230.10">
    <property type="entry name" value="YlxR-like"/>
    <property type="match status" value="1"/>
</dbReference>
<dbReference type="CDD" id="cd00279">
    <property type="entry name" value="YlxR"/>
    <property type="match status" value="1"/>
</dbReference>
<dbReference type="InterPro" id="IPR037465">
    <property type="entry name" value="YlxR"/>
</dbReference>
<keyword evidence="4" id="KW-1185">Reference proteome</keyword>
<sequence length="257" mass="26581">MKVRDEAGPTGMANDAAAGETAVAAGVACSAPEAAADRPAGDAASPEDETDAGPASVRRVPERQCIASRTVRPVAEMLRFVVAPDGRVVPDIAGRLPGRGAWVGASRGALAEALKRKAFGRAFKGKGRTDPALPELVEQLLEKDALAALGLANKAGQVVTGFMKVVEALDTERKGAPVHVLVHSREAGADGVAKIDARARKALALTGREIARIDSLPGVQLDLALGRANVVHAALLAHPTSAGFLARVRRLEGWRAP</sequence>
<dbReference type="InterPro" id="IPR029064">
    <property type="entry name" value="Ribosomal_eL30-like_sf"/>
</dbReference>
<evidence type="ECO:0000313" key="3">
    <source>
        <dbReference type="EMBL" id="MCS0495049.1"/>
    </source>
</evidence>
<dbReference type="SUPFAM" id="SSF64376">
    <property type="entry name" value="YlxR-like"/>
    <property type="match status" value="1"/>
</dbReference>
<dbReference type="Gene3D" id="3.30.1330.30">
    <property type="match status" value="1"/>
</dbReference>